<keyword evidence="2" id="KW-1185">Reference proteome</keyword>
<proteinExistence type="predicted"/>
<keyword evidence="1" id="KW-0614">Plasmid</keyword>
<name>A0A6N1B0G8_9PROT</name>
<protein>
    <submittedName>
        <fullName evidence="1">Uncharacterized protein</fullName>
    </submittedName>
</protein>
<evidence type="ECO:0000313" key="1">
    <source>
        <dbReference type="EMBL" id="QKS54724.1"/>
    </source>
</evidence>
<geneLocation type="plasmid" evidence="1 2">
    <name>unnamed7</name>
</geneLocation>
<dbReference type="OrthoDB" id="8421708at2"/>
<gene>
    <name evidence="1" type="ORF">HUE56_29930</name>
</gene>
<accession>A0A6N1B0G8</accession>
<reference evidence="1 2" key="1">
    <citation type="submission" date="2020-06" db="EMBL/GenBank/DDBJ databases">
        <title>Complete genome of Azosprillum oryzae KACC14407.</title>
        <authorList>
            <person name="Kim M."/>
            <person name="Park Y.-J."/>
            <person name="Shin J.-H."/>
        </authorList>
    </citation>
    <scope>NUCLEOTIDE SEQUENCE [LARGE SCALE GENOMIC DNA]</scope>
    <source>
        <strain evidence="1 2">KACC 14407</strain>
        <plasmid evidence="1 2">unnamed7</plasmid>
    </source>
</reference>
<dbReference type="EMBL" id="CP054622">
    <property type="protein sequence ID" value="QKS54724.1"/>
    <property type="molecule type" value="Genomic_DNA"/>
</dbReference>
<dbReference type="KEGG" id="aoz:HUE56_29930"/>
<sequence length="95" mass="10715">MDRSSRPEVRNPVLALPAVARLLTLQPELRLALSDVLRDLYLDAKVRAEKSWTRKKGPLAVYWRAVAVYALHISRAVRPTKAELRSRVVDLKAAA</sequence>
<dbReference type="Proteomes" id="UP000509702">
    <property type="component" value="Plasmid unnamed7"/>
</dbReference>
<organism evidence="1 2">
    <name type="scientific">Azospirillum oryzae</name>
    <dbReference type="NCBI Taxonomy" id="286727"/>
    <lineage>
        <taxon>Bacteria</taxon>
        <taxon>Pseudomonadati</taxon>
        <taxon>Pseudomonadota</taxon>
        <taxon>Alphaproteobacteria</taxon>
        <taxon>Rhodospirillales</taxon>
        <taxon>Azospirillaceae</taxon>
        <taxon>Azospirillum</taxon>
    </lineage>
</organism>
<dbReference type="RefSeq" id="WP_109155061.1">
    <property type="nucleotide sequence ID" value="NZ_BSOV01000001.1"/>
</dbReference>
<dbReference type="AlphaFoldDB" id="A0A6N1B0G8"/>
<evidence type="ECO:0000313" key="2">
    <source>
        <dbReference type="Proteomes" id="UP000509702"/>
    </source>
</evidence>